<evidence type="ECO:0000313" key="1">
    <source>
        <dbReference type="Proteomes" id="UP000887576"/>
    </source>
</evidence>
<organism evidence="1 2">
    <name type="scientific">Panagrolaimus sp. JU765</name>
    <dbReference type="NCBI Taxonomy" id="591449"/>
    <lineage>
        <taxon>Eukaryota</taxon>
        <taxon>Metazoa</taxon>
        <taxon>Ecdysozoa</taxon>
        <taxon>Nematoda</taxon>
        <taxon>Chromadorea</taxon>
        <taxon>Rhabditida</taxon>
        <taxon>Tylenchina</taxon>
        <taxon>Panagrolaimomorpha</taxon>
        <taxon>Panagrolaimoidea</taxon>
        <taxon>Panagrolaimidae</taxon>
        <taxon>Panagrolaimus</taxon>
    </lineage>
</organism>
<proteinExistence type="predicted"/>
<accession>A0AC34QQY0</accession>
<dbReference type="WBParaSite" id="JU765_v2.g18621.t1">
    <property type="protein sequence ID" value="JU765_v2.g18621.t1"/>
    <property type="gene ID" value="JU765_v2.g18621"/>
</dbReference>
<name>A0AC34QQY0_9BILA</name>
<protein>
    <submittedName>
        <fullName evidence="2">Uncharacterized protein</fullName>
    </submittedName>
</protein>
<reference evidence="2" key="1">
    <citation type="submission" date="2022-11" db="UniProtKB">
        <authorList>
            <consortium name="WormBaseParasite"/>
        </authorList>
    </citation>
    <scope>IDENTIFICATION</scope>
</reference>
<dbReference type="Proteomes" id="UP000887576">
    <property type="component" value="Unplaced"/>
</dbReference>
<sequence length="256" mass="29438">MKALSGTVLAFFFLQTVTSYQILGGIPVPGRIVPALRSFEFYQSSCVPQTRKSRLSIDELRKLFSDSDAERIAEELHRKLYFTIADVDVDKFKGKWFTVVDSPSVHAEQCVVTFFDLMQSDRFSAVFLVRQYSKNFEQVNLLHGHARKVGPEPGNFFVITGHPSDACPYFPIKLGPENEKGQFEYVVLTQALKHPTMVLARDPLRFQTRFEKEIRDFLTRYGFMNALTSLNNPLYFINGTKCARQNLYYTDIDDED</sequence>
<evidence type="ECO:0000313" key="2">
    <source>
        <dbReference type="WBParaSite" id="JU765_v2.g18621.t1"/>
    </source>
</evidence>